<dbReference type="InterPro" id="IPR014013">
    <property type="entry name" value="Helic_SF1/SF2_ATP-bd_DinG/Rad3"/>
</dbReference>
<evidence type="ECO:0000256" key="3">
    <source>
        <dbReference type="ARBA" id="ARBA00022840"/>
    </source>
</evidence>
<proteinExistence type="predicted"/>
<dbReference type="InterPro" id="IPR027417">
    <property type="entry name" value="P-loop_NTPase"/>
</dbReference>
<keyword evidence="2" id="KW-0378">Hydrolase</keyword>
<evidence type="ECO:0000256" key="2">
    <source>
        <dbReference type="ARBA" id="ARBA00022801"/>
    </source>
</evidence>
<gene>
    <name evidence="5" type="ORF">PN838_06635</name>
</gene>
<dbReference type="Gene3D" id="3.40.50.300">
    <property type="entry name" value="P-loop containing nucleotide triphosphate hydrolases"/>
    <property type="match status" value="1"/>
</dbReference>
<keyword evidence="1" id="KW-0547">Nucleotide-binding</keyword>
<sequence length="75" mass="8091">MAKAILGFKARQSQLDMAHAVASVIKDKKQLVVEAGTGTGKTFAYLAPALLAGKKSLFLPELRHSKSSCFTVIYH</sequence>
<dbReference type="EMBL" id="JAQOMS010000002">
    <property type="protein sequence ID" value="MDC2888486.1"/>
    <property type="molecule type" value="Genomic_DNA"/>
</dbReference>
<protein>
    <recommendedName>
        <fullName evidence="4">Helicase ATP-binding domain-containing protein</fullName>
    </recommendedName>
</protein>
<evidence type="ECO:0000259" key="4">
    <source>
        <dbReference type="PROSITE" id="PS51193"/>
    </source>
</evidence>
<evidence type="ECO:0000313" key="5">
    <source>
        <dbReference type="EMBL" id="MDC2888486.1"/>
    </source>
</evidence>
<organism evidence="5 6">
    <name type="scientific">Psychrosphaera algicola</name>
    <dbReference type="NCBI Taxonomy" id="3023714"/>
    <lineage>
        <taxon>Bacteria</taxon>
        <taxon>Pseudomonadati</taxon>
        <taxon>Pseudomonadota</taxon>
        <taxon>Gammaproteobacteria</taxon>
        <taxon>Alteromonadales</taxon>
        <taxon>Pseudoalteromonadaceae</taxon>
        <taxon>Psychrosphaera</taxon>
    </lineage>
</organism>
<accession>A0ABT5FD27</accession>
<keyword evidence="6" id="KW-1185">Reference proteome</keyword>
<evidence type="ECO:0000313" key="6">
    <source>
        <dbReference type="Proteomes" id="UP001528411"/>
    </source>
</evidence>
<keyword evidence="3" id="KW-0067">ATP-binding</keyword>
<comment type="caution">
    <text evidence="5">The sequence shown here is derived from an EMBL/GenBank/DDBJ whole genome shotgun (WGS) entry which is preliminary data.</text>
</comment>
<dbReference type="PROSITE" id="PS51193">
    <property type="entry name" value="HELICASE_ATP_BIND_2"/>
    <property type="match status" value="1"/>
</dbReference>
<dbReference type="Proteomes" id="UP001528411">
    <property type="component" value="Unassembled WGS sequence"/>
</dbReference>
<name>A0ABT5FD27_9GAMM</name>
<reference evidence="5 6" key="1">
    <citation type="submission" date="2023-01" db="EMBL/GenBank/DDBJ databases">
        <title>Psychrosphaera sp. nov., isolated from marine algae.</title>
        <authorList>
            <person name="Bayburt H."/>
            <person name="Choi B.J."/>
            <person name="Kim J.M."/>
            <person name="Choi D.G."/>
            <person name="Jeon C.O."/>
        </authorList>
    </citation>
    <scope>NUCLEOTIDE SEQUENCE [LARGE SCALE GENOMIC DNA]</scope>
    <source>
        <strain evidence="5 6">G1-22</strain>
    </source>
</reference>
<feature type="domain" description="Helicase ATP-binding" evidence="4">
    <location>
        <begin position="1"/>
        <end position="75"/>
    </location>
</feature>
<evidence type="ECO:0000256" key="1">
    <source>
        <dbReference type="ARBA" id="ARBA00022741"/>
    </source>
</evidence>
<dbReference type="SUPFAM" id="SSF52540">
    <property type="entry name" value="P-loop containing nucleoside triphosphate hydrolases"/>
    <property type="match status" value="1"/>
</dbReference>